<dbReference type="InterPro" id="IPR011944">
    <property type="entry name" value="Steroid_delta5-4_isomerase"/>
</dbReference>
<dbReference type="NCBIfam" id="TIGR02246">
    <property type="entry name" value="SgcJ/EcaC family oxidoreductase"/>
    <property type="match status" value="1"/>
</dbReference>
<keyword evidence="3" id="KW-1185">Reference proteome</keyword>
<reference evidence="2 3" key="1">
    <citation type="journal article" date="2016" name="Biochim. Biophys. Acta">
        <title>Characterization of red-shifted phycobilisomes isolated from the chlorophyll f-containing cyanobacterium Halomicronema hongdechloris.</title>
        <authorList>
            <person name="Li Y."/>
            <person name="Lin Y."/>
            <person name="Garvey C.J."/>
            <person name="Birch D."/>
            <person name="Corkery R.W."/>
            <person name="Loughlin P.C."/>
            <person name="Scheer H."/>
            <person name="Willows R.D."/>
            <person name="Chen M."/>
        </authorList>
    </citation>
    <scope>NUCLEOTIDE SEQUENCE [LARGE SCALE GENOMIC DNA]</scope>
    <source>
        <strain evidence="2 3">C2206</strain>
    </source>
</reference>
<proteinExistence type="predicted"/>
<gene>
    <name evidence="2" type="ORF">XM38_005590</name>
</gene>
<feature type="domain" description="SnoaL-like" evidence="1">
    <location>
        <begin position="52"/>
        <end position="132"/>
    </location>
</feature>
<dbReference type="EMBL" id="CP021983">
    <property type="protein sequence ID" value="ASC69631.1"/>
    <property type="molecule type" value="Genomic_DNA"/>
</dbReference>
<protein>
    <recommendedName>
        <fullName evidence="1">SnoaL-like domain-containing protein</fullName>
    </recommendedName>
</protein>
<evidence type="ECO:0000313" key="3">
    <source>
        <dbReference type="Proteomes" id="UP000191901"/>
    </source>
</evidence>
<dbReference type="InterPro" id="IPR032710">
    <property type="entry name" value="NTF2-like_dom_sf"/>
</dbReference>
<accession>A0A1Z3HH61</accession>
<dbReference type="InterPro" id="IPR037401">
    <property type="entry name" value="SnoaL-like"/>
</dbReference>
<dbReference type="SUPFAM" id="SSF54427">
    <property type="entry name" value="NTF2-like"/>
    <property type="match status" value="1"/>
</dbReference>
<sequence length="159" mass="17817">MTARIADISSTFVYRRAFSTYGLLAIIFPTRGATQTMDPSVMMQTVIQLARRAWLQGDGQAFATLFGPTGEFIVPGQCWQGPEAILQACQTFMATHQVTAIDIRNVVIQENRAMVEWSWQEVERSSGQVSTAEDAIAIDIQGTHIQRWREYIDTDTKSP</sequence>
<evidence type="ECO:0000313" key="2">
    <source>
        <dbReference type="EMBL" id="ASC69631.1"/>
    </source>
</evidence>
<dbReference type="KEGG" id="hhg:XM38_005590"/>
<organism evidence="2 3">
    <name type="scientific">Halomicronema hongdechloris C2206</name>
    <dbReference type="NCBI Taxonomy" id="1641165"/>
    <lineage>
        <taxon>Bacteria</taxon>
        <taxon>Bacillati</taxon>
        <taxon>Cyanobacteriota</taxon>
        <taxon>Cyanophyceae</taxon>
        <taxon>Nodosilineales</taxon>
        <taxon>Nodosilineaceae</taxon>
        <taxon>Halomicronema</taxon>
    </lineage>
</organism>
<name>A0A1Z3HH61_9CYAN</name>
<dbReference type="Proteomes" id="UP000191901">
    <property type="component" value="Chromosome"/>
</dbReference>
<dbReference type="AlphaFoldDB" id="A0A1Z3HH61"/>
<evidence type="ECO:0000259" key="1">
    <source>
        <dbReference type="Pfam" id="PF12680"/>
    </source>
</evidence>
<dbReference type="Pfam" id="PF12680">
    <property type="entry name" value="SnoaL_2"/>
    <property type="match status" value="1"/>
</dbReference>
<dbReference type="Gene3D" id="3.10.450.50">
    <property type="match status" value="1"/>
</dbReference>